<protein>
    <submittedName>
        <fullName evidence="2">PEPxxWA-CTERM sorting domain-containing protein</fullName>
    </submittedName>
</protein>
<evidence type="ECO:0000259" key="1">
    <source>
        <dbReference type="Pfam" id="PF07589"/>
    </source>
</evidence>
<evidence type="ECO:0000313" key="3">
    <source>
        <dbReference type="Proteomes" id="UP000431684"/>
    </source>
</evidence>
<dbReference type="EMBL" id="WNWM01000002">
    <property type="protein sequence ID" value="MUI11574.1"/>
    <property type="molecule type" value="Genomic_DNA"/>
</dbReference>
<dbReference type="Proteomes" id="UP000431684">
    <property type="component" value="Unassembled WGS sequence"/>
</dbReference>
<evidence type="ECO:0000313" key="2">
    <source>
        <dbReference type="EMBL" id="MUI11574.1"/>
    </source>
</evidence>
<dbReference type="Pfam" id="PF07589">
    <property type="entry name" value="PEP-CTERM"/>
    <property type="match status" value="1"/>
</dbReference>
<name>A0A6I3X3X9_9BURK</name>
<accession>A0A6I3X3X9</accession>
<organism evidence="2 3">
    <name type="scientific">Pseudoduganella dura</name>
    <dbReference type="NCBI Taxonomy" id="321982"/>
    <lineage>
        <taxon>Bacteria</taxon>
        <taxon>Pseudomonadati</taxon>
        <taxon>Pseudomonadota</taxon>
        <taxon>Betaproteobacteria</taxon>
        <taxon>Burkholderiales</taxon>
        <taxon>Oxalobacteraceae</taxon>
        <taxon>Telluria group</taxon>
        <taxon>Pseudoduganella</taxon>
    </lineage>
</organism>
<feature type="domain" description="Ice-binding protein C-terminal" evidence="1">
    <location>
        <begin position="192"/>
        <end position="216"/>
    </location>
</feature>
<dbReference type="AlphaFoldDB" id="A0A6I3X3X9"/>
<dbReference type="NCBIfam" id="TIGR02595">
    <property type="entry name" value="PEP_CTERM"/>
    <property type="match status" value="1"/>
</dbReference>
<dbReference type="OrthoDB" id="8754461at2"/>
<reference evidence="2 3" key="1">
    <citation type="submission" date="2019-11" db="EMBL/GenBank/DDBJ databases">
        <title>Draft Genome Sequences of Six Type Strains of the Genus Massilia.</title>
        <authorList>
            <person name="Miess H."/>
            <person name="Frediansyah A."/>
            <person name="Goeker M."/>
            <person name="Gross H."/>
        </authorList>
    </citation>
    <scope>NUCLEOTIDE SEQUENCE [LARGE SCALE GENOMIC DNA]</scope>
    <source>
        <strain evidence="2 3">DSM 17513</strain>
    </source>
</reference>
<proteinExistence type="predicted"/>
<dbReference type="NCBIfam" id="NF035944">
    <property type="entry name" value="PEPxxWA-CTERM"/>
    <property type="match status" value="1"/>
</dbReference>
<comment type="caution">
    <text evidence="2">The sequence shown here is derived from an EMBL/GenBank/DDBJ whole genome shotgun (WGS) entry which is preliminary data.</text>
</comment>
<gene>
    <name evidence="2" type="ORF">GJV26_03620</name>
</gene>
<keyword evidence="3" id="KW-1185">Reference proteome</keyword>
<sequence>MSIPGYTPPYNNLSLLSDVGGTARIAVNGFNVASGSRLWDITSYDAGFPAEFMNWESPSFDFDVRDGYRITSMTLTGTITGVLKVGVPPARGTPGEANNAYSMNWGFVQGGQSVSMEQHAVKDLNGDRQLQLNANLPLEGAFTMNINSEASLSALSGVSYWYDGDDAEGFVYYKSYASLNWHDAVLTVQVSPVPEPSTWGMLLAGVGLLGIAARRRFLSTGSQVAAPVGACRTL</sequence>
<dbReference type="InterPro" id="IPR013424">
    <property type="entry name" value="Ice-binding_C"/>
</dbReference>